<dbReference type="Pfam" id="PF00535">
    <property type="entry name" value="Glycos_transf_2"/>
    <property type="match status" value="1"/>
</dbReference>
<comment type="similarity">
    <text evidence="1">Belongs to the glycosyltransferase 2 family.</text>
</comment>
<dbReference type="InterPro" id="IPR029063">
    <property type="entry name" value="SAM-dependent_MTases_sf"/>
</dbReference>
<name>A0A660LEA5_9ACTN</name>
<protein>
    <submittedName>
        <fullName evidence="3">Glycosyl transferase family 2</fullName>
    </submittedName>
</protein>
<dbReference type="PANTHER" id="PTHR48090">
    <property type="entry name" value="UNDECAPRENYL-PHOSPHATE 4-DEOXY-4-FORMAMIDO-L-ARABINOSE TRANSFERASE-RELATED"/>
    <property type="match status" value="1"/>
</dbReference>
<evidence type="ECO:0000313" key="3">
    <source>
        <dbReference type="EMBL" id="RKQ93427.1"/>
    </source>
</evidence>
<reference evidence="3 4" key="1">
    <citation type="submission" date="2018-10" db="EMBL/GenBank/DDBJ databases">
        <title>Genomic Encyclopedia of Archaeal and Bacterial Type Strains, Phase II (KMG-II): from individual species to whole genera.</title>
        <authorList>
            <person name="Goeker M."/>
        </authorList>
    </citation>
    <scope>NUCLEOTIDE SEQUENCE [LARGE SCALE GENOMIC DNA]</scope>
    <source>
        <strain evidence="3 4">DSM 14954</strain>
    </source>
</reference>
<accession>A0A660LEA5</accession>
<feature type="domain" description="Glycosyltransferase 2-like" evidence="2">
    <location>
        <begin position="316"/>
        <end position="474"/>
    </location>
</feature>
<dbReference type="GO" id="GO:0016740">
    <property type="term" value="F:transferase activity"/>
    <property type="evidence" value="ECO:0007669"/>
    <property type="project" value="UniProtKB-KW"/>
</dbReference>
<sequence length="559" mass="60873">MAVCRICSGELELRVRGNGAAVTAAHFSPSAHLVGQHGDLLGCVECGTIQQPVLPQGAALHALYREMRDDDYLAEEAGRRATAKRLLDLIAAHRPDGRLLDVGCGHGLLLDEARKRGYETVGLELSRSNARHAREALGLDVREVPLEAFEHATNGDAPGAFDAIVLADVIEHLDDPVAAIDQCAALLRPGGVLCVVTPDPASLTAKVAGKRWWGYLPAHTVLLPRRTLRELISAAGLVISDDVPFKRTFAAKRWVGGLAERLPAGESLAALADRLPPVQLSLSLGDERVILAHRTPVTPAAEPLLRHTNGRAPIHVVLPAYRAVRTIPDVVAQMPKDAADHALLIDDASPDETTTVALLHGLDVLRHPANRGYGGSQKTGYTRALRDGAAVIVMVHADNQYDPGLVADMAEPILAGDADVVIGSRLLVDRAVAGGMPRWKWVGNRLLTGIENAVFGVRFSEYHTGYRAFSADFLRSVPFLRNSDDFVFDQEIFAQMLARGARVVEIPIPTRYFHEASSVDLVTSLRYAFKTLWVLARFRLDRRWTLLRRPAAWLSARDD</sequence>
<dbReference type="Pfam" id="PF13489">
    <property type="entry name" value="Methyltransf_23"/>
    <property type="match status" value="1"/>
</dbReference>
<dbReference type="InterPro" id="IPR001173">
    <property type="entry name" value="Glyco_trans_2-like"/>
</dbReference>
<dbReference type="CDD" id="cd04179">
    <property type="entry name" value="DPM_DPG-synthase_like"/>
    <property type="match status" value="1"/>
</dbReference>
<evidence type="ECO:0000313" key="4">
    <source>
        <dbReference type="Proteomes" id="UP000278962"/>
    </source>
</evidence>
<evidence type="ECO:0000259" key="2">
    <source>
        <dbReference type="Pfam" id="PF00535"/>
    </source>
</evidence>
<dbReference type="SUPFAM" id="SSF53335">
    <property type="entry name" value="S-adenosyl-L-methionine-dependent methyltransferases"/>
    <property type="match status" value="1"/>
</dbReference>
<comment type="caution">
    <text evidence="3">The sequence shown here is derived from an EMBL/GenBank/DDBJ whole genome shotgun (WGS) entry which is preliminary data.</text>
</comment>
<organism evidence="3 4">
    <name type="scientific">Solirubrobacter pauli</name>
    <dbReference type="NCBI Taxonomy" id="166793"/>
    <lineage>
        <taxon>Bacteria</taxon>
        <taxon>Bacillati</taxon>
        <taxon>Actinomycetota</taxon>
        <taxon>Thermoleophilia</taxon>
        <taxon>Solirubrobacterales</taxon>
        <taxon>Solirubrobacteraceae</taxon>
        <taxon>Solirubrobacter</taxon>
    </lineage>
</organism>
<dbReference type="AlphaFoldDB" id="A0A660LEA5"/>
<dbReference type="SUPFAM" id="SSF53448">
    <property type="entry name" value="Nucleotide-diphospho-sugar transferases"/>
    <property type="match status" value="1"/>
</dbReference>
<dbReference type="InterPro" id="IPR029044">
    <property type="entry name" value="Nucleotide-diphossugar_trans"/>
</dbReference>
<gene>
    <name evidence="3" type="ORF">C8N24_3294</name>
</gene>
<dbReference type="PANTHER" id="PTHR48090:SF7">
    <property type="entry name" value="RFBJ PROTEIN"/>
    <property type="match status" value="1"/>
</dbReference>
<dbReference type="OrthoDB" id="9810247at2"/>
<dbReference type="Proteomes" id="UP000278962">
    <property type="component" value="Unassembled WGS sequence"/>
</dbReference>
<proteinExistence type="inferred from homology"/>
<keyword evidence="4" id="KW-1185">Reference proteome</keyword>
<evidence type="ECO:0000256" key="1">
    <source>
        <dbReference type="ARBA" id="ARBA00006739"/>
    </source>
</evidence>
<dbReference type="CDD" id="cd02440">
    <property type="entry name" value="AdoMet_MTases"/>
    <property type="match status" value="1"/>
</dbReference>
<dbReference type="RefSeq" id="WP_121251547.1">
    <property type="nucleotide sequence ID" value="NZ_RBIL01000001.1"/>
</dbReference>
<keyword evidence="3" id="KW-0808">Transferase</keyword>
<dbReference type="Gene3D" id="3.90.550.10">
    <property type="entry name" value="Spore Coat Polysaccharide Biosynthesis Protein SpsA, Chain A"/>
    <property type="match status" value="1"/>
</dbReference>
<dbReference type="Gene3D" id="3.40.50.150">
    <property type="entry name" value="Vaccinia Virus protein VP39"/>
    <property type="match status" value="1"/>
</dbReference>
<dbReference type="EMBL" id="RBIL01000001">
    <property type="protein sequence ID" value="RKQ93427.1"/>
    <property type="molecule type" value="Genomic_DNA"/>
</dbReference>
<dbReference type="InterPro" id="IPR050256">
    <property type="entry name" value="Glycosyltransferase_2"/>
</dbReference>